<dbReference type="Proteomes" id="UP000822688">
    <property type="component" value="Chromosome 6"/>
</dbReference>
<dbReference type="GO" id="GO:0004364">
    <property type="term" value="F:glutathione transferase activity"/>
    <property type="evidence" value="ECO:0007669"/>
    <property type="project" value="UniProtKB-EC"/>
</dbReference>
<dbReference type="SFLD" id="SFLDG00358">
    <property type="entry name" value="Main_(cytGST)"/>
    <property type="match status" value="1"/>
</dbReference>
<evidence type="ECO:0000313" key="7">
    <source>
        <dbReference type="EMBL" id="KAG0569691.1"/>
    </source>
</evidence>
<dbReference type="PROSITE" id="PS50404">
    <property type="entry name" value="GST_NTER"/>
    <property type="match status" value="1"/>
</dbReference>
<dbReference type="GO" id="GO:0006749">
    <property type="term" value="P:glutathione metabolic process"/>
    <property type="evidence" value="ECO:0007669"/>
    <property type="project" value="TreeGrafter"/>
</dbReference>
<dbReference type="SUPFAM" id="SSF52833">
    <property type="entry name" value="Thioredoxin-like"/>
    <property type="match status" value="1"/>
</dbReference>
<dbReference type="SUPFAM" id="SSF47616">
    <property type="entry name" value="GST C-terminal domain-like"/>
    <property type="match status" value="1"/>
</dbReference>
<dbReference type="InterPro" id="IPR004045">
    <property type="entry name" value="Glutathione_S-Trfase_N"/>
</dbReference>
<evidence type="ECO:0000256" key="3">
    <source>
        <dbReference type="ARBA" id="ARBA00022679"/>
    </source>
</evidence>
<evidence type="ECO:0000259" key="5">
    <source>
        <dbReference type="PROSITE" id="PS50404"/>
    </source>
</evidence>
<keyword evidence="3" id="KW-0808">Transferase</keyword>
<keyword evidence="8" id="KW-1185">Reference proteome</keyword>
<dbReference type="FunFam" id="1.20.1050.10:FF:000004">
    <property type="entry name" value="Glutathione S-transferase F2"/>
    <property type="match status" value="1"/>
</dbReference>
<protein>
    <recommendedName>
        <fullName evidence="2">glutathione transferase</fullName>
        <ecNumber evidence="2">2.5.1.18</ecNumber>
    </recommendedName>
</protein>
<gene>
    <name evidence="7" type="ORF">KC19_6G108300</name>
</gene>
<organism evidence="7 8">
    <name type="scientific">Ceratodon purpureus</name>
    <name type="common">Fire moss</name>
    <name type="synonym">Dicranum purpureum</name>
    <dbReference type="NCBI Taxonomy" id="3225"/>
    <lineage>
        <taxon>Eukaryota</taxon>
        <taxon>Viridiplantae</taxon>
        <taxon>Streptophyta</taxon>
        <taxon>Embryophyta</taxon>
        <taxon>Bryophyta</taxon>
        <taxon>Bryophytina</taxon>
        <taxon>Bryopsida</taxon>
        <taxon>Dicranidae</taxon>
        <taxon>Pseudoditrichales</taxon>
        <taxon>Ditrichaceae</taxon>
        <taxon>Ceratodon</taxon>
    </lineage>
</organism>
<dbReference type="Gene3D" id="3.40.30.10">
    <property type="entry name" value="Glutaredoxin"/>
    <property type="match status" value="1"/>
</dbReference>
<reference evidence="7 8" key="1">
    <citation type="submission" date="2020-06" db="EMBL/GenBank/DDBJ databases">
        <title>WGS assembly of Ceratodon purpureus strain R40.</title>
        <authorList>
            <person name="Carey S.B."/>
            <person name="Jenkins J."/>
            <person name="Shu S."/>
            <person name="Lovell J.T."/>
            <person name="Sreedasyam A."/>
            <person name="Maumus F."/>
            <person name="Tiley G.P."/>
            <person name="Fernandez-Pozo N."/>
            <person name="Barry K."/>
            <person name="Chen C."/>
            <person name="Wang M."/>
            <person name="Lipzen A."/>
            <person name="Daum C."/>
            <person name="Saski C.A."/>
            <person name="Payton A.C."/>
            <person name="Mcbreen J.C."/>
            <person name="Conrad R.E."/>
            <person name="Kollar L.M."/>
            <person name="Olsson S."/>
            <person name="Huttunen S."/>
            <person name="Landis J.B."/>
            <person name="Wickett N.J."/>
            <person name="Johnson M.G."/>
            <person name="Rensing S.A."/>
            <person name="Grimwood J."/>
            <person name="Schmutz J."/>
            <person name="Mcdaniel S.F."/>
        </authorList>
    </citation>
    <scope>NUCLEOTIDE SEQUENCE [LARGE SCALE GENOMIC DNA]</scope>
    <source>
        <strain evidence="7 8">R40</strain>
    </source>
</reference>
<dbReference type="GO" id="GO:0005737">
    <property type="term" value="C:cytoplasm"/>
    <property type="evidence" value="ECO:0007669"/>
    <property type="project" value="TreeGrafter"/>
</dbReference>
<evidence type="ECO:0000256" key="4">
    <source>
        <dbReference type="ARBA" id="ARBA00047960"/>
    </source>
</evidence>
<dbReference type="GO" id="GO:0009636">
    <property type="term" value="P:response to toxic substance"/>
    <property type="evidence" value="ECO:0007669"/>
    <property type="project" value="UniProtKB-ARBA"/>
</dbReference>
<dbReference type="EMBL" id="CM026427">
    <property type="protein sequence ID" value="KAG0569691.1"/>
    <property type="molecule type" value="Genomic_DNA"/>
</dbReference>
<dbReference type="InterPro" id="IPR036249">
    <property type="entry name" value="Thioredoxin-like_sf"/>
</dbReference>
<sequence length="266" mass="29834">MAEHALSLSNMHPKLICISPSSWEFEGRFGERSGIGEGELNGSTTSVPSLQVQAGIVNLKKPRIEVSLVVFIISVLGYGMKCAYSKARLMVVLWLQIFGVVPYLEDGDLAVFESRAIAKYFAEKYDVKCNLLGKTLKERAIINTWMESEAHNFNPAVAPMIKELFLSMVFKKPANQELISTSLTNLNSVLDVYEIHLSKNKYLAGENYTLADANHTPYMEKVRTMDVFKGILDSRPHLAAWVADITSLPAFKKCMQMDWDKATPFE</sequence>
<evidence type="ECO:0000256" key="2">
    <source>
        <dbReference type="ARBA" id="ARBA00012452"/>
    </source>
</evidence>
<dbReference type="InterPro" id="IPR004046">
    <property type="entry name" value="GST_C"/>
</dbReference>
<dbReference type="GO" id="GO:0043295">
    <property type="term" value="F:glutathione binding"/>
    <property type="evidence" value="ECO:0007669"/>
    <property type="project" value="TreeGrafter"/>
</dbReference>
<feature type="domain" description="GST C-terminal" evidence="6">
    <location>
        <begin position="135"/>
        <end position="265"/>
    </location>
</feature>
<dbReference type="InterPro" id="IPR036282">
    <property type="entry name" value="Glutathione-S-Trfase_C_sf"/>
</dbReference>
<dbReference type="PANTHER" id="PTHR43900">
    <property type="entry name" value="GLUTATHIONE S-TRANSFERASE RHO"/>
    <property type="match status" value="1"/>
</dbReference>
<evidence type="ECO:0000259" key="6">
    <source>
        <dbReference type="PROSITE" id="PS50405"/>
    </source>
</evidence>
<comment type="similarity">
    <text evidence="1">Belongs to the GST superfamily. Phi family.</text>
</comment>
<dbReference type="AlphaFoldDB" id="A0A8T0HD49"/>
<comment type="catalytic activity">
    <reaction evidence="4">
        <text>RX + glutathione = an S-substituted glutathione + a halide anion + H(+)</text>
        <dbReference type="Rhea" id="RHEA:16437"/>
        <dbReference type="ChEBI" id="CHEBI:15378"/>
        <dbReference type="ChEBI" id="CHEBI:16042"/>
        <dbReference type="ChEBI" id="CHEBI:17792"/>
        <dbReference type="ChEBI" id="CHEBI:57925"/>
        <dbReference type="ChEBI" id="CHEBI:90779"/>
        <dbReference type="EC" id="2.5.1.18"/>
    </reaction>
</comment>
<dbReference type="Pfam" id="PF00043">
    <property type="entry name" value="GST_C"/>
    <property type="match status" value="1"/>
</dbReference>
<evidence type="ECO:0000256" key="1">
    <source>
        <dbReference type="ARBA" id="ARBA00010128"/>
    </source>
</evidence>
<dbReference type="InterPro" id="IPR010987">
    <property type="entry name" value="Glutathione-S-Trfase_C-like"/>
</dbReference>
<dbReference type="Pfam" id="PF02798">
    <property type="entry name" value="GST_N"/>
    <property type="match status" value="1"/>
</dbReference>
<dbReference type="PROSITE" id="PS50405">
    <property type="entry name" value="GST_CTER"/>
    <property type="match status" value="1"/>
</dbReference>
<dbReference type="SFLD" id="SFLDS00019">
    <property type="entry name" value="Glutathione_Transferase_(cytos"/>
    <property type="match status" value="1"/>
</dbReference>
<dbReference type="PANTHER" id="PTHR43900:SF3">
    <property type="entry name" value="GLUTATHIONE S-TRANSFERASE RHO"/>
    <property type="match status" value="1"/>
</dbReference>
<accession>A0A8T0HD49</accession>
<feature type="domain" description="GST N-terminal" evidence="5">
    <location>
        <begin position="36"/>
        <end position="129"/>
    </location>
</feature>
<comment type="caution">
    <text evidence="7">The sequence shown here is derived from an EMBL/GenBank/DDBJ whole genome shotgun (WGS) entry which is preliminary data.</text>
</comment>
<dbReference type="InterPro" id="IPR040079">
    <property type="entry name" value="Glutathione_S-Trfase"/>
</dbReference>
<name>A0A8T0HD49_CERPU</name>
<dbReference type="EC" id="2.5.1.18" evidence="2"/>
<proteinExistence type="inferred from homology"/>
<dbReference type="Gene3D" id="1.20.1050.10">
    <property type="match status" value="1"/>
</dbReference>
<evidence type="ECO:0000313" key="8">
    <source>
        <dbReference type="Proteomes" id="UP000822688"/>
    </source>
</evidence>